<dbReference type="SUPFAM" id="SSF47473">
    <property type="entry name" value="EF-hand"/>
    <property type="match status" value="1"/>
</dbReference>
<keyword evidence="4" id="KW-1185">Reference proteome</keyword>
<keyword evidence="1" id="KW-0106">Calcium</keyword>
<dbReference type="OrthoDB" id="26525at2759"/>
<sequence>MKDEEIEEIFRQIDKNKNGKIDKRELQAFFKKHDRKFTAKQVTDYIKKWDGDNDGQLTLEDLKKGLCDS</sequence>
<evidence type="ECO:0000313" key="4">
    <source>
        <dbReference type="Proteomes" id="UP000286415"/>
    </source>
</evidence>
<dbReference type="PROSITE" id="PS00018">
    <property type="entry name" value="EF_HAND_1"/>
    <property type="match status" value="2"/>
</dbReference>
<dbReference type="Gene3D" id="1.10.238.10">
    <property type="entry name" value="EF-hand"/>
    <property type="match status" value="1"/>
</dbReference>
<dbReference type="InterPro" id="IPR018247">
    <property type="entry name" value="EF_Hand_1_Ca_BS"/>
</dbReference>
<proteinExistence type="predicted"/>
<feature type="domain" description="EF-hand" evidence="2">
    <location>
        <begin position="37"/>
        <end position="69"/>
    </location>
</feature>
<dbReference type="SMART" id="SM00054">
    <property type="entry name" value="EFh"/>
    <property type="match status" value="2"/>
</dbReference>
<reference evidence="3 4" key="1">
    <citation type="journal article" date="2018" name="Biotechnol. Adv.">
        <title>Improved genomic resources and new bioinformatic workflow for the carcinogenic parasite Clonorchis sinensis: Biotechnological implications.</title>
        <authorList>
            <person name="Wang D."/>
            <person name="Korhonen P.K."/>
            <person name="Gasser R.B."/>
            <person name="Young N.D."/>
        </authorList>
    </citation>
    <scope>NUCLEOTIDE SEQUENCE [LARGE SCALE GENOMIC DNA]</scope>
    <source>
        <strain evidence="3">Cs-k2</strain>
    </source>
</reference>
<accession>A0A8T1M0W2</accession>
<dbReference type="PROSITE" id="PS50222">
    <property type="entry name" value="EF_HAND_2"/>
    <property type="match status" value="2"/>
</dbReference>
<gene>
    <name evidence="3" type="ORF">CSKR_113282</name>
</gene>
<feature type="domain" description="EF-hand" evidence="2">
    <location>
        <begin position="1"/>
        <end position="36"/>
    </location>
</feature>
<dbReference type="InterPro" id="IPR011992">
    <property type="entry name" value="EF-hand-dom_pair"/>
</dbReference>
<comment type="caution">
    <text evidence="3">The sequence shown here is derived from an EMBL/GenBank/DDBJ whole genome shotgun (WGS) entry which is preliminary data.</text>
</comment>
<organism evidence="3 4">
    <name type="scientific">Clonorchis sinensis</name>
    <name type="common">Chinese liver fluke</name>
    <dbReference type="NCBI Taxonomy" id="79923"/>
    <lineage>
        <taxon>Eukaryota</taxon>
        <taxon>Metazoa</taxon>
        <taxon>Spiralia</taxon>
        <taxon>Lophotrochozoa</taxon>
        <taxon>Platyhelminthes</taxon>
        <taxon>Trematoda</taxon>
        <taxon>Digenea</taxon>
        <taxon>Opisthorchiida</taxon>
        <taxon>Opisthorchiata</taxon>
        <taxon>Opisthorchiidae</taxon>
        <taxon>Clonorchis</taxon>
    </lineage>
</organism>
<dbReference type="Pfam" id="PF13499">
    <property type="entry name" value="EF-hand_7"/>
    <property type="match status" value="1"/>
</dbReference>
<protein>
    <recommendedName>
        <fullName evidence="2">EF-hand domain-containing protein</fullName>
    </recommendedName>
</protein>
<dbReference type="AlphaFoldDB" id="A0A8T1M0W2"/>
<dbReference type="CDD" id="cd00051">
    <property type="entry name" value="EFh"/>
    <property type="match status" value="1"/>
</dbReference>
<dbReference type="Proteomes" id="UP000286415">
    <property type="component" value="Unassembled WGS sequence"/>
</dbReference>
<evidence type="ECO:0000259" key="2">
    <source>
        <dbReference type="PROSITE" id="PS50222"/>
    </source>
</evidence>
<dbReference type="EMBL" id="NIRI02000056">
    <property type="protein sequence ID" value="KAG5442853.1"/>
    <property type="molecule type" value="Genomic_DNA"/>
</dbReference>
<reference evidence="3 4" key="2">
    <citation type="journal article" date="2021" name="Genomics">
        <title>High-quality reference genome for Clonorchis sinensis.</title>
        <authorList>
            <person name="Young N.D."/>
            <person name="Stroehlein A.J."/>
            <person name="Kinkar L."/>
            <person name="Wang T."/>
            <person name="Sohn W.M."/>
            <person name="Chang B.C.H."/>
            <person name="Kaur P."/>
            <person name="Weisz D."/>
            <person name="Dudchenko O."/>
            <person name="Aiden E.L."/>
            <person name="Korhonen P.K."/>
            <person name="Gasser R.B."/>
        </authorList>
    </citation>
    <scope>NUCLEOTIDE SEQUENCE [LARGE SCALE GENOMIC DNA]</scope>
    <source>
        <strain evidence="3">Cs-k2</strain>
    </source>
</reference>
<evidence type="ECO:0000313" key="3">
    <source>
        <dbReference type="EMBL" id="KAG5442853.1"/>
    </source>
</evidence>
<dbReference type="InterPro" id="IPR002048">
    <property type="entry name" value="EF_hand_dom"/>
</dbReference>
<evidence type="ECO:0000256" key="1">
    <source>
        <dbReference type="ARBA" id="ARBA00022837"/>
    </source>
</evidence>
<name>A0A8T1M0W2_CLOSI</name>
<dbReference type="GO" id="GO:0005509">
    <property type="term" value="F:calcium ion binding"/>
    <property type="evidence" value="ECO:0007669"/>
    <property type="project" value="InterPro"/>
</dbReference>